<dbReference type="Gene3D" id="3.30.420.10">
    <property type="entry name" value="Ribonuclease H-like superfamily/Ribonuclease H"/>
    <property type="match status" value="1"/>
</dbReference>
<dbReference type="PANTHER" id="PTHR10954:SF18">
    <property type="entry name" value="RIBONUCLEASE HII"/>
    <property type="match status" value="1"/>
</dbReference>
<dbReference type="RefSeq" id="WP_137742828.1">
    <property type="nucleotide sequence ID" value="NZ_BORC01000002.1"/>
</dbReference>
<dbReference type="SUPFAM" id="SSF53098">
    <property type="entry name" value="Ribonuclease H-like"/>
    <property type="match status" value="1"/>
</dbReference>
<evidence type="ECO:0000313" key="20">
    <source>
        <dbReference type="Proteomes" id="UP000682111"/>
    </source>
</evidence>
<dbReference type="GO" id="GO:0030145">
    <property type="term" value="F:manganese ion binding"/>
    <property type="evidence" value="ECO:0007669"/>
    <property type="project" value="UniProtKB-UniRule"/>
</dbReference>
<dbReference type="InterPro" id="IPR001352">
    <property type="entry name" value="RNase_HII/HIII"/>
</dbReference>
<evidence type="ECO:0000259" key="18">
    <source>
        <dbReference type="PROSITE" id="PS51975"/>
    </source>
</evidence>
<feature type="coiled-coil region" evidence="17">
    <location>
        <begin position="6"/>
        <end position="55"/>
    </location>
</feature>
<evidence type="ECO:0000256" key="6">
    <source>
        <dbReference type="ARBA" id="ARBA00012180"/>
    </source>
</evidence>
<keyword evidence="17" id="KW-0175">Coiled coil</keyword>
<dbReference type="CDD" id="cd07182">
    <property type="entry name" value="RNase_HII_bacteria_HII_like"/>
    <property type="match status" value="1"/>
</dbReference>
<keyword evidence="10 14" id="KW-0479">Metal-binding</keyword>
<dbReference type="InterPro" id="IPR012337">
    <property type="entry name" value="RNaseH-like_sf"/>
</dbReference>
<keyword evidence="9 14" id="KW-0540">Nuclease</keyword>
<feature type="binding site" evidence="14 15">
    <location>
        <position position="79"/>
    </location>
    <ligand>
        <name>a divalent metal cation</name>
        <dbReference type="ChEBI" id="CHEBI:60240"/>
    </ligand>
</feature>
<dbReference type="EMBL" id="BORC01000002">
    <property type="protein sequence ID" value="GIN61509.1"/>
    <property type="molecule type" value="Genomic_DNA"/>
</dbReference>
<dbReference type="FunFam" id="3.30.420.10:FF:000006">
    <property type="entry name" value="Ribonuclease HII"/>
    <property type="match status" value="1"/>
</dbReference>
<feature type="domain" description="RNase H type-2" evidence="18">
    <location>
        <begin position="72"/>
        <end position="256"/>
    </location>
</feature>
<dbReference type="Proteomes" id="UP000682111">
    <property type="component" value="Unassembled WGS sequence"/>
</dbReference>
<dbReference type="NCBIfam" id="NF000595">
    <property type="entry name" value="PRK00015.1-3"/>
    <property type="match status" value="1"/>
</dbReference>
<keyword evidence="13 14" id="KW-0464">Manganese</keyword>
<dbReference type="HAMAP" id="MF_00052_B">
    <property type="entry name" value="RNase_HII_B"/>
    <property type="match status" value="1"/>
</dbReference>
<protein>
    <recommendedName>
        <fullName evidence="7 14">Ribonuclease HII</fullName>
        <shortName evidence="14">RNase HII</shortName>
        <ecNumber evidence="6 14">3.1.26.4</ecNumber>
    </recommendedName>
</protein>
<evidence type="ECO:0000256" key="9">
    <source>
        <dbReference type="ARBA" id="ARBA00022722"/>
    </source>
</evidence>
<evidence type="ECO:0000256" key="4">
    <source>
        <dbReference type="ARBA" id="ARBA00004496"/>
    </source>
</evidence>
<dbReference type="InterPro" id="IPR024567">
    <property type="entry name" value="RNase_HII/HIII_dom"/>
</dbReference>
<dbReference type="OrthoDB" id="9803420at2"/>
<dbReference type="GO" id="GO:0004523">
    <property type="term" value="F:RNA-DNA hybrid ribonuclease activity"/>
    <property type="evidence" value="ECO:0007669"/>
    <property type="project" value="UniProtKB-UniRule"/>
</dbReference>
<dbReference type="GO" id="GO:0043137">
    <property type="term" value="P:DNA replication, removal of RNA primer"/>
    <property type="evidence" value="ECO:0007669"/>
    <property type="project" value="TreeGrafter"/>
</dbReference>
<comment type="catalytic activity">
    <reaction evidence="1 14 15 16">
        <text>Endonucleolytic cleavage to 5'-phosphomonoester.</text>
        <dbReference type="EC" id="3.1.26.4"/>
    </reaction>
</comment>
<comment type="subcellular location">
    <subcellularLocation>
        <location evidence="4 14">Cytoplasm</location>
    </subcellularLocation>
</comment>
<dbReference type="GO" id="GO:0005737">
    <property type="term" value="C:cytoplasm"/>
    <property type="evidence" value="ECO:0007669"/>
    <property type="project" value="UniProtKB-SubCell"/>
</dbReference>
<proteinExistence type="inferred from homology"/>
<comment type="function">
    <text evidence="3 14 16">Endonuclease that specifically degrades the RNA of RNA-DNA hybrids.</text>
</comment>
<evidence type="ECO:0000313" key="19">
    <source>
        <dbReference type="EMBL" id="GIN61509.1"/>
    </source>
</evidence>
<comment type="cofactor">
    <cofactor evidence="2">
        <name>Mg(2+)</name>
        <dbReference type="ChEBI" id="CHEBI:18420"/>
    </cofactor>
</comment>
<comment type="similarity">
    <text evidence="5 14 16">Belongs to the RNase HII family.</text>
</comment>
<comment type="caution">
    <text evidence="19">The sequence shown here is derived from an EMBL/GenBank/DDBJ whole genome shotgun (WGS) entry which is preliminary data.</text>
</comment>
<keyword evidence="11 14" id="KW-0255">Endonuclease</keyword>
<dbReference type="PROSITE" id="PS51975">
    <property type="entry name" value="RNASE_H_2"/>
    <property type="match status" value="1"/>
</dbReference>
<gene>
    <name evidence="14 19" type="primary">rnhB</name>
    <name evidence="19" type="ORF">J27TS8_15020</name>
</gene>
<dbReference type="NCBIfam" id="NF000594">
    <property type="entry name" value="PRK00015.1-1"/>
    <property type="match status" value="1"/>
</dbReference>
<dbReference type="EC" id="3.1.26.4" evidence="6 14"/>
<reference evidence="19" key="1">
    <citation type="submission" date="2021-03" db="EMBL/GenBank/DDBJ databases">
        <title>Antimicrobial resistance genes in bacteria isolated from Japanese honey, and their potential for conferring macrolide and lincosamide resistance in the American foulbrood pathogen Paenibacillus larvae.</title>
        <authorList>
            <person name="Okamoto M."/>
            <person name="Kumagai M."/>
            <person name="Kanamori H."/>
            <person name="Takamatsu D."/>
        </authorList>
    </citation>
    <scope>NUCLEOTIDE SEQUENCE</scope>
    <source>
        <strain evidence="19">J27TS8</strain>
    </source>
</reference>
<keyword evidence="12 14" id="KW-0378">Hydrolase</keyword>
<keyword evidence="8 14" id="KW-0963">Cytoplasm</keyword>
<sequence length="256" mass="29054">MTIYTIKEIEEKLAKINDENDPFLEEIKPDARKGVQRLLEKYGRQLQQKKQALEKFSHMSRIERNLYKQGYKLIAGIDEVGRGPLAGPVVASSVILPEDFQLLGLDDSKKLTEAKREEFYAYIQEHALAVGVGIIQPEEIDQVNIYEATKKAMLSAIAAMPFAPEYLLIDAMKLDTPYPSQAIIKGDANSISIAAASIIAKVMRDAIMKQLHSEYPFYQFERNMGYGTKEHLVALEKHGMTPYHRKSFEPIKSMMK</sequence>
<evidence type="ECO:0000256" key="2">
    <source>
        <dbReference type="ARBA" id="ARBA00001946"/>
    </source>
</evidence>
<accession>A0A919WGT6</accession>
<evidence type="ECO:0000256" key="8">
    <source>
        <dbReference type="ARBA" id="ARBA00022490"/>
    </source>
</evidence>
<dbReference type="Pfam" id="PF01351">
    <property type="entry name" value="RNase_HII"/>
    <property type="match status" value="1"/>
</dbReference>
<dbReference type="GO" id="GO:0032299">
    <property type="term" value="C:ribonuclease H2 complex"/>
    <property type="evidence" value="ECO:0007669"/>
    <property type="project" value="TreeGrafter"/>
</dbReference>
<feature type="binding site" evidence="14 15">
    <location>
        <position position="170"/>
    </location>
    <ligand>
        <name>a divalent metal cation</name>
        <dbReference type="ChEBI" id="CHEBI:60240"/>
    </ligand>
</feature>
<organism evidence="19 20">
    <name type="scientific">Robertmurraya siralis</name>
    <dbReference type="NCBI Taxonomy" id="77777"/>
    <lineage>
        <taxon>Bacteria</taxon>
        <taxon>Bacillati</taxon>
        <taxon>Bacillota</taxon>
        <taxon>Bacilli</taxon>
        <taxon>Bacillales</taxon>
        <taxon>Bacillaceae</taxon>
        <taxon>Robertmurraya</taxon>
    </lineage>
</organism>
<evidence type="ECO:0000256" key="13">
    <source>
        <dbReference type="ARBA" id="ARBA00023211"/>
    </source>
</evidence>
<evidence type="ECO:0000256" key="16">
    <source>
        <dbReference type="RuleBase" id="RU003515"/>
    </source>
</evidence>
<dbReference type="InterPro" id="IPR022898">
    <property type="entry name" value="RNase_HII"/>
</dbReference>
<keyword evidence="20" id="KW-1185">Reference proteome</keyword>
<evidence type="ECO:0000256" key="12">
    <source>
        <dbReference type="ARBA" id="ARBA00022801"/>
    </source>
</evidence>
<evidence type="ECO:0000256" key="17">
    <source>
        <dbReference type="SAM" id="Coils"/>
    </source>
</evidence>
<dbReference type="InterPro" id="IPR036397">
    <property type="entry name" value="RNaseH_sf"/>
</dbReference>
<evidence type="ECO:0000256" key="11">
    <source>
        <dbReference type="ARBA" id="ARBA00022759"/>
    </source>
</evidence>
<dbReference type="PANTHER" id="PTHR10954">
    <property type="entry name" value="RIBONUCLEASE H2 SUBUNIT A"/>
    <property type="match status" value="1"/>
</dbReference>
<feature type="binding site" evidence="14 15">
    <location>
        <position position="78"/>
    </location>
    <ligand>
        <name>a divalent metal cation</name>
        <dbReference type="ChEBI" id="CHEBI:60240"/>
    </ligand>
</feature>
<name>A0A919WGT6_9BACI</name>
<evidence type="ECO:0000256" key="15">
    <source>
        <dbReference type="PROSITE-ProRule" id="PRU01319"/>
    </source>
</evidence>
<dbReference type="AlphaFoldDB" id="A0A919WGT6"/>
<evidence type="ECO:0000256" key="10">
    <source>
        <dbReference type="ARBA" id="ARBA00022723"/>
    </source>
</evidence>
<evidence type="ECO:0000256" key="14">
    <source>
        <dbReference type="HAMAP-Rule" id="MF_00052"/>
    </source>
</evidence>
<evidence type="ECO:0000256" key="5">
    <source>
        <dbReference type="ARBA" id="ARBA00007383"/>
    </source>
</evidence>
<comment type="cofactor">
    <cofactor evidence="14 15">
        <name>Mn(2+)</name>
        <dbReference type="ChEBI" id="CHEBI:29035"/>
    </cofactor>
    <cofactor evidence="14 15">
        <name>Mg(2+)</name>
        <dbReference type="ChEBI" id="CHEBI:18420"/>
    </cofactor>
    <text evidence="14 15">Manganese or magnesium. Binds 1 divalent metal ion per monomer in the absence of substrate. May bind a second metal ion after substrate binding.</text>
</comment>
<evidence type="ECO:0000256" key="3">
    <source>
        <dbReference type="ARBA" id="ARBA00004065"/>
    </source>
</evidence>
<dbReference type="GO" id="GO:0006298">
    <property type="term" value="P:mismatch repair"/>
    <property type="evidence" value="ECO:0007669"/>
    <property type="project" value="TreeGrafter"/>
</dbReference>
<evidence type="ECO:0000256" key="7">
    <source>
        <dbReference type="ARBA" id="ARBA00019179"/>
    </source>
</evidence>
<evidence type="ECO:0000256" key="1">
    <source>
        <dbReference type="ARBA" id="ARBA00000077"/>
    </source>
</evidence>
<dbReference type="GO" id="GO:0003723">
    <property type="term" value="F:RNA binding"/>
    <property type="evidence" value="ECO:0007669"/>
    <property type="project" value="UniProtKB-UniRule"/>
</dbReference>